<protein>
    <submittedName>
        <fullName evidence="1">Uncharacterized protein</fullName>
    </submittedName>
</protein>
<organism evidence="1 2">
    <name type="scientific">Blastopirellula marina</name>
    <dbReference type="NCBI Taxonomy" id="124"/>
    <lineage>
        <taxon>Bacteria</taxon>
        <taxon>Pseudomonadati</taxon>
        <taxon>Planctomycetota</taxon>
        <taxon>Planctomycetia</taxon>
        <taxon>Pirellulales</taxon>
        <taxon>Pirellulaceae</taxon>
        <taxon>Blastopirellula</taxon>
    </lineage>
</organism>
<comment type="caution">
    <text evidence="1">The sequence shown here is derived from an EMBL/GenBank/DDBJ whole genome shotgun (WGS) entry which is preliminary data.</text>
</comment>
<sequence>MDFAPERIRISGQETARRPASGYGDALFRVEQLFQLFQLFFPLRFNFGERTRLFQNDGDGAARKADDQVSLLVRFVFADFASWIVCLC</sequence>
<evidence type="ECO:0000313" key="2">
    <source>
        <dbReference type="Proteomes" id="UP000237819"/>
    </source>
</evidence>
<gene>
    <name evidence="1" type="ORF">C5Y93_15760</name>
</gene>
<evidence type="ECO:0000313" key="1">
    <source>
        <dbReference type="EMBL" id="PQO44989.1"/>
    </source>
</evidence>
<dbReference type="Proteomes" id="UP000237819">
    <property type="component" value="Unassembled WGS sequence"/>
</dbReference>
<name>A0A2S8GKL1_9BACT</name>
<reference evidence="1 2" key="1">
    <citation type="submission" date="2018-02" db="EMBL/GenBank/DDBJ databases">
        <title>Comparative genomes isolates from brazilian mangrove.</title>
        <authorList>
            <person name="Araujo J.E."/>
            <person name="Taketani R.G."/>
            <person name="Silva M.C.P."/>
            <person name="Loureco M.V."/>
            <person name="Andreote F.D."/>
        </authorList>
    </citation>
    <scope>NUCLEOTIDE SEQUENCE [LARGE SCALE GENOMIC DNA]</scope>
    <source>
        <strain evidence="1 2">Nap-Phe MGV</strain>
    </source>
</reference>
<proteinExistence type="predicted"/>
<dbReference type="EMBL" id="PUHZ01000016">
    <property type="protein sequence ID" value="PQO44989.1"/>
    <property type="molecule type" value="Genomic_DNA"/>
</dbReference>
<accession>A0A2S8GKL1</accession>
<dbReference type="AlphaFoldDB" id="A0A2S8GKL1"/>